<proteinExistence type="predicted"/>
<dbReference type="Proteomes" id="UP000187406">
    <property type="component" value="Unassembled WGS sequence"/>
</dbReference>
<dbReference type="FunCoup" id="A0A1Q3AM99">
    <property type="interactions" value="1"/>
</dbReference>
<dbReference type="Gene3D" id="1.10.8.850">
    <property type="entry name" value="Histone-lysine N methyltransferase , C-terminal domain-like"/>
    <property type="match status" value="1"/>
</dbReference>
<sequence length="309" mass="34755">MLLLNTLSIGKVLVHHCIGKYPRFLLYKSLLQRLFATEKVKTCNPRTLTMLPARRNVGLKRIDAALDALRPMGFPNALVRKTVRTLLKAYGGDSGWPFIEEASYQLVIDTILEELEKSEPNDIEFCSNKKDNSIQDAETAARPSKSAIVPTFSDAEGMDIEAQINEINEVPVSASIMNEALSTTLQTTEFDGKYLLPRADGEGSGWKDIELETHSRGKQKTEAILQVNSCGASPVDITNPPHVFRLPQPVKSHQPQTRRPFYGWICSDDEEDLVELPPAPLSVELAKIYYGTDIQRKWKSRWDVRPEDM</sequence>
<evidence type="ECO:0000313" key="3">
    <source>
        <dbReference type="Proteomes" id="UP000187406"/>
    </source>
</evidence>
<dbReference type="EMBL" id="BDDD01000006">
    <property type="protein sequence ID" value="GAV56760.1"/>
    <property type="molecule type" value="Genomic_DNA"/>
</dbReference>
<dbReference type="InParanoid" id="A0A1Q3AM99"/>
<dbReference type="PANTHER" id="PTHR34271">
    <property type="entry name" value="NUCLEOLAR HISTONE METHYLTRANSFERASE-RELATED PROTEIN"/>
    <property type="match status" value="1"/>
</dbReference>
<name>A0A1Q3AM99_CEPFO</name>
<keyword evidence="3" id="KW-1185">Reference proteome</keyword>
<organism evidence="2 3">
    <name type="scientific">Cephalotus follicularis</name>
    <name type="common">Albany pitcher plant</name>
    <dbReference type="NCBI Taxonomy" id="3775"/>
    <lineage>
        <taxon>Eukaryota</taxon>
        <taxon>Viridiplantae</taxon>
        <taxon>Streptophyta</taxon>
        <taxon>Embryophyta</taxon>
        <taxon>Tracheophyta</taxon>
        <taxon>Spermatophyta</taxon>
        <taxon>Magnoliopsida</taxon>
        <taxon>eudicotyledons</taxon>
        <taxon>Gunneridae</taxon>
        <taxon>Pentapetalae</taxon>
        <taxon>rosids</taxon>
        <taxon>fabids</taxon>
        <taxon>Oxalidales</taxon>
        <taxon>Cephalotaceae</taxon>
        <taxon>Cephalotus</taxon>
    </lineage>
</organism>
<dbReference type="PANTHER" id="PTHR34271:SF1">
    <property type="entry name" value="NUCLEOLAR HISTONE METHYLTRANSFERASE-RELATED PROTEIN"/>
    <property type="match status" value="1"/>
</dbReference>
<accession>A0A1Q3AM99</accession>
<protein>
    <submittedName>
        <fullName evidence="2">WIYLD domain-containing protein</fullName>
    </submittedName>
</protein>
<dbReference type="InterPro" id="IPR043017">
    <property type="entry name" value="WIYLD_dom_sf"/>
</dbReference>
<comment type="caution">
    <text evidence="2">The sequence shown here is derived from an EMBL/GenBank/DDBJ whole genome shotgun (WGS) entry which is preliminary data.</text>
</comment>
<dbReference type="OrthoDB" id="1898570at2759"/>
<evidence type="ECO:0000313" key="2">
    <source>
        <dbReference type="EMBL" id="GAV56760.1"/>
    </source>
</evidence>
<dbReference type="AlphaFoldDB" id="A0A1Q3AM99"/>
<dbReference type="InterPro" id="IPR018848">
    <property type="entry name" value="WIYLD_domain"/>
</dbReference>
<evidence type="ECO:0000259" key="1">
    <source>
        <dbReference type="Pfam" id="PF10440"/>
    </source>
</evidence>
<gene>
    <name evidence="2" type="ORF">CFOL_v3_00302</name>
</gene>
<dbReference type="STRING" id="3775.A0A1Q3AM99"/>
<feature type="domain" description="WIYLD" evidence="1">
    <location>
        <begin position="57"/>
        <end position="116"/>
    </location>
</feature>
<dbReference type="Pfam" id="PF10440">
    <property type="entry name" value="WIYLD"/>
    <property type="match status" value="1"/>
</dbReference>
<reference evidence="3" key="1">
    <citation type="submission" date="2016-04" db="EMBL/GenBank/DDBJ databases">
        <title>Cephalotus genome sequencing.</title>
        <authorList>
            <person name="Fukushima K."/>
            <person name="Hasebe M."/>
            <person name="Fang X."/>
        </authorList>
    </citation>
    <scope>NUCLEOTIDE SEQUENCE [LARGE SCALE GENOMIC DNA]</scope>
    <source>
        <strain evidence="3">cv. St1</strain>
    </source>
</reference>